<dbReference type="Proteomes" id="UP000634136">
    <property type="component" value="Unassembled WGS sequence"/>
</dbReference>
<sequence length="142" mass="16471">MSESNQSLRIVFGNLSGFHGRIGLVITWKRLNLKRSQVLQVQTRYCTSESYRPLRVVFGNWSGFNGRMGLVIAWKAILTHIRALNPFGFPNTTRSDRFNRNFQFKMCLETTLHTFEAIMSPIRALNPPEFQKEREAIVLTHL</sequence>
<gene>
    <name evidence="1" type="ORF">G2W53_004427</name>
</gene>
<dbReference type="EMBL" id="JAAIUW010000002">
    <property type="protein sequence ID" value="KAF7842129.1"/>
    <property type="molecule type" value="Genomic_DNA"/>
</dbReference>
<accession>A0A835CH93</accession>
<evidence type="ECO:0000313" key="1">
    <source>
        <dbReference type="EMBL" id="KAF7842129.1"/>
    </source>
</evidence>
<keyword evidence="2" id="KW-1185">Reference proteome</keyword>
<organism evidence="1 2">
    <name type="scientific">Senna tora</name>
    <dbReference type="NCBI Taxonomy" id="362788"/>
    <lineage>
        <taxon>Eukaryota</taxon>
        <taxon>Viridiplantae</taxon>
        <taxon>Streptophyta</taxon>
        <taxon>Embryophyta</taxon>
        <taxon>Tracheophyta</taxon>
        <taxon>Spermatophyta</taxon>
        <taxon>Magnoliopsida</taxon>
        <taxon>eudicotyledons</taxon>
        <taxon>Gunneridae</taxon>
        <taxon>Pentapetalae</taxon>
        <taxon>rosids</taxon>
        <taxon>fabids</taxon>
        <taxon>Fabales</taxon>
        <taxon>Fabaceae</taxon>
        <taxon>Caesalpinioideae</taxon>
        <taxon>Cassia clade</taxon>
        <taxon>Senna</taxon>
    </lineage>
</organism>
<proteinExistence type="predicted"/>
<name>A0A835CH93_9FABA</name>
<protein>
    <submittedName>
        <fullName evidence="1">Uncharacterized protein</fullName>
    </submittedName>
</protein>
<dbReference type="AlphaFoldDB" id="A0A835CH93"/>
<evidence type="ECO:0000313" key="2">
    <source>
        <dbReference type="Proteomes" id="UP000634136"/>
    </source>
</evidence>
<comment type="caution">
    <text evidence="1">The sequence shown here is derived from an EMBL/GenBank/DDBJ whole genome shotgun (WGS) entry which is preliminary data.</text>
</comment>
<reference evidence="1" key="1">
    <citation type="submission" date="2020-09" db="EMBL/GenBank/DDBJ databases">
        <title>Genome-Enabled Discovery of Anthraquinone Biosynthesis in Senna tora.</title>
        <authorList>
            <person name="Kang S.-H."/>
            <person name="Pandey R.P."/>
            <person name="Lee C.-M."/>
            <person name="Sim J.-S."/>
            <person name="Jeong J.-T."/>
            <person name="Choi B.-S."/>
            <person name="Jung M."/>
            <person name="Ginzburg D."/>
            <person name="Zhao K."/>
            <person name="Won S.Y."/>
            <person name="Oh T.-J."/>
            <person name="Yu Y."/>
            <person name="Kim N.-H."/>
            <person name="Lee O.R."/>
            <person name="Lee T.-H."/>
            <person name="Bashyal P."/>
            <person name="Kim T.-S."/>
            <person name="Lee W.-H."/>
            <person name="Kawkins C."/>
            <person name="Kim C.-K."/>
            <person name="Kim J.S."/>
            <person name="Ahn B.O."/>
            <person name="Rhee S.Y."/>
            <person name="Sohng J.K."/>
        </authorList>
    </citation>
    <scope>NUCLEOTIDE SEQUENCE</scope>
    <source>
        <tissue evidence="1">Leaf</tissue>
    </source>
</reference>